<evidence type="ECO:0000313" key="3">
    <source>
        <dbReference type="Proteomes" id="UP000253977"/>
    </source>
</evidence>
<reference evidence="2 3" key="1">
    <citation type="submission" date="2018-07" db="EMBL/GenBank/DDBJ databases">
        <title>Thalassococcus profundi sp. nov., a marine bacterium isolated from deep seawater of Okinawa Trough.</title>
        <authorList>
            <person name="Yu M."/>
        </authorList>
    </citation>
    <scope>NUCLEOTIDE SEQUENCE [LARGE SCALE GENOMIC DNA]</scope>
    <source>
        <strain evidence="2 3">WRAS1</strain>
    </source>
</reference>
<evidence type="ECO:0008006" key="4">
    <source>
        <dbReference type="Google" id="ProtNLM"/>
    </source>
</evidence>
<dbReference type="EMBL" id="QPMK01000024">
    <property type="protein sequence ID" value="RDD64335.1"/>
    <property type="molecule type" value="Genomic_DNA"/>
</dbReference>
<feature type="signal peptide" evidence="1">
    <location>
        <begin position="1"/>
        <end position="20"/>
    </location>
</feature>
<protein>
    <recommendedName>
        <fullName evidence="4">Tat pathway signal sequence domain protein</fullName>
    </recommendedName>
</protein>
<sequence length="138" mass="14600">MKRFPLAVLAALALSGPAQAQDGGLTVELNKLEAGDAGTCRAFFLFRNDLGRTLAAFELSLAILDTGGVIDQLLTVDAAPLPLERTTLKLFEFPGIACDGISEILLHDISACRPQNGEEMDCFAVLALQSKAATPLVK</sequence>
<dbReference type="OrthoDB" id="7707524at2"/>
<dbReference type="AlphaFoldDB" id="A0A369TIW2"/>
<name>A0A369TIW2_9RHOB</name>
<accession>A0A369TIW2</accession>
<feature type="chain" id="PRO_5016794148" description="Tat pathway signal sequence domain protein" evidence="1">
    <location>
        <begin position="21"/>
        <end position="138"/>
    </location>
</feature>
<evidence type="ECO:0000256" key="1">
    <source>
        <dbReference type="SAM" id="SignalP"/>
    </source>
</evidence>
<dbReference type="RefSeq" id="WP_114512778.1">
    <property type="nucleotide sequence ID" value="NZ_QPMK01000024.1"/>
</dbReference>
<comment type="caution">
    <text evidence="2">The sequence shown here is derived from an EMBL/GenBank/DDBJ whole genome shotgun (WGS) entry which is preliminary data.</text>
</comment>
<proteinExistence type="predicted"/>
<keyword evidence="1" id="KW-0732">Signal</keyword>
<gene>
    <name evidence="2" type="ORF">DU478_20730</name>
</gene>
<keyword evidence="3" id="KW-1185">Reference proteome</keyword>
<organism evidence="2 3">
    <name type="scientific">Thalassococcus profundi</name>
    <dbReference type="NCBI Taxonomy" id="2282382"/>
    <lineage>
        <taxon>Bacteria</taxon>
        <taxon>Pseudomonadati</taxon>
        <taxon>Pseudomonadota</taxon>
        <taxon>Alphaproteobacteria</taxon>
        <taxon>Rhodobacterales</taxon>
        <taxon>Roseobacteraceae</taxon>
        <taxon>Thalassococcus</taxon>
    </lineage>
</organism>
<dbReference type="Proteomes" id="UP000253977">
    <property type="component" value="Unassembled WGS sequence"/>
</dbReference>
<evidence type="ECO:0000313" key="2">
    <source>
        <dbReference type="EMBL" id="RDD64335.1"/>
    </source>
</evidence>